<proteinExistence type="predicted"/>
<dbReference type="EMBL" id="JAAOMA010000003">
    <property type="protein sequence ID" value="NHR04177.1"/>
    <property type="molecule type" value="Genomic_DNA"/>
</dbReference>
<organism evidence="1 2">
    <name type="scientific">Chromobacterium fluminis</name>
    <dbReference type="NCBI Taxonomy" id="3044269"/>
    <lineage>
        <taxon>Bacteria</taxon>
        <taxon>Pseudomonadati</taxon>
        <taxon>Pseudomonadota</taxon>
        <taxon>Betaproteobacteria</taxon>
        <taxon>Neisseriales</taxon>
        <taxon>Chromobacteriaceae</taxon>
        <taxon>Chromobacterium</taxon>
    </lineage>
</organism>
<reference evidence="1 2" key="1">
    <citation type="submission" date="2020-03" db="EMBL/GenBank/DDBJ databases">
        <title>Draft genome sequence of environmentally isolated cultures.</title>
        <authorList>
            <person name="Wilson H.S."/>
            <person name="De Leon M.E."/>
        </authorList>
    </citation>
    <scope>NUCLEOTIDE SEQUENCE [LARGE SCALE GENOMIC DNA]</scope>
    <source>
        <strain evidence="1 2">HSC-31F16</strain>
    </source>
</reference>
<accession>A0ABX0KXC3</accession>
<sequence length="74" mass="8502">MHTKDPKLEALDQKNLAEAEEAIKDLDYTANIYPVSVDVQAGQVVQANFQQPFDNRFLFERLKRSSVSAFLSWK</sequence>
<name>A0ABX0KXC3_9NEIS</name>
<protein>
    <submittedName>
        <fullName evidence="1">Uncharacterized protein</fullName>
    </submittedName>
</protein>
<dbReference type="Proteomes" id="UP001515641">
    <property type="component" value="Unassembled WGS sequence"/>
</dbReference>
<dbReference type="RefSeq" id="WP_166450721.1">
    <property type="nucleotide sequence ID" value="NZ_JAAOMA010000003.1"/>
</dbReference>
<evidence type="ECO:0000313" key="1">
    <source>
        <dbReference type="EMBL" id="NHR04177.1"/>
    </source>
</evidence>
<comment type="caution">
    <text evidence="1">The sequence shown here is derived from an EMBL/GenBank/DDBJ whole genome shotgun (WGS) entry which is preliminary data.</text>
</comment>
<gene>
    <name evidence="1" type="ORF">HA052_03100</name>
</gene>
<keyword evidence="2" id="KW-1185">Reference proteome</keyword>
<evidence type="ECO:0000313" key="2">
    <source>
        <dbReference type="Proteomes" id="UP001515641"/>
    </source>
</evidence>